<dbReference type="InterPro" id="IPR005829">
    <property type="entry name" value="Sugar_transporter_CS"/>
</dbReference>
<feature type="transmembrane region" description="Helical" evidence="8">
    <location>
        <begin position="193"/>
        <end position="214"/>
    </location>
</feature>
<dbReference type="PROSITE" id="PS00217">
    <property type="entry name" value="SUGAR_TRANSPORT_2"/>
    <property type="match status" value="1"/>
</dbReference>
<dbReference type="Pfam" id="PF07690">
    <property type="entry name" value="MFS_1"/>
    <property type="match status" value="1"/>
</dbReference>
<feature type="transmembrane region" description="Helical" evidence="8">
    <location>
        <begin position="74"/>
        <end position="93"/>
    </location>
</feature>
<organism evidence="10 11">
    <name type="scientific">Corynebacterium atypicum</name>
    <dbReference type="NCBI Taxonomy" id="191610"/>
    <lineage>
        <taxon>Bacteria</taxon>
        <taxon>Bacillati</taxon>
        <taxon>Actinomycetota</taxon>
        <taxon>Actinomycetes</taxon>
        <taxon>Mycobacteriales</taxon>
        <taxon>Corynebacteriaceae</taxon>
        <taxon>Corynebacterium</taxon>
    </lineage>
</organism>
<sequence>MSTSTAVSHAPGAPHAAEAHGAPASETAAVESSRGKLPWIIASLMLTMLMSSLGQMIFSTALPTIVGELGGVDHMSWVITGFLLGQTISLPIFGKLGDQLGRKGLFLFANGLFVIGSVIGGFATSMATLITARVLQGIAGGGMMILSQAITAEVTTPRERGKYMGIMGSAFAVSAVLGPVLGGWFTDGPGWRWGLWLNVPLGIIAITAIAFLLHLPHARRTFTLDWAGTVTMAIATAALVLVTTWGGGEYEWTDPVIVSLIGVTVVVGALFVFIELRVDNPLVPIRYFAHRNFVLTTISGFGIGIFMFGSLAYFPTYLQMVHELSPTTAGLMLLWMMVGVMGTSIVVGALVSRTGRYKGFPIVGLLIVAVGLWLMSRMTVDASLTSVGVRIFVLGFGIGCAMQVLVLIVQNSFSVREVGTVTAANNFFRQIGGCVGSALVGGLFVSNMTGLIAERLPEALASMGEAALGAQEQLQHLDTSKLTPQLVASLDEPIKLAIQSSYNDALTPIFLLLAPVAVVCALILVGLRADRLKETIS</sequence>
<evidence type="ECO:0000256" key="7">
    <source>
        <dbReference type="SAM" id="MobiDB-lite"/>
    </source>
</evidence>
<name>A0ABN4DBZ5_9CORY</name>
<dbReference type="PANTHER" id="PTHR23501">
    <property type="entry name" value="MAJOR FACILITATOR SUPERFAMILY"/>
    <property type="match status" value="1"/>
</dbReference>
<keyword evidence="6 8" id="KW-0472">Membrane</keyword>
<feature type="transmembrane region" description="Helical" evidence="8">
    <location>
        <begin position="387"/>
        <end position="409"/>
    </location>
</feature>
<dbReference type="InterPro" id="IPR011701">
    <property type="entry name" value="MFS"/>
</dbReference>
<keyword evidence="11" id="KW-1185">Reference proteome</keyword>
<feature type="transmembrane region" description="Helical" evidence="8">
    <location>
        <begin position="359"/>
        <end position="375"/>
    </location>
</feature>
<feature type="transmembrane region" description="Helical" evidence="8">
    <location>
        <begin position="105"/>
        <end position="124"/>
    </location>
</feature>
<feature type="transmembrane region" description="Helical" evidence="8">
    <location>
        <begin position="430"/>
        <end position="453"/>
    </location>
</feature>
<feature type="transmembrane region" description="Helical" evidence="8">
    <location>
        <begin position="226"/>
        <end position="246"/>
    </location>
</feature>
<feature type="compositionally biased region" description="Low complexity" evidence="7">
    <location>
        <begin position="8"/>
        <end position="27"/>
    </location>
</feature>
<evidence type="ECO:0000259" key="9">
    <source>
        <dbReference type="PROSITE" id="PS50850"/>
    </source>
</evidence>
<keyword evidence="2" id="KW-0813">Transport</keyword>
<reference evidence="10 11" key="1">
    <citation type="submission" date="2014-07" db="EMBL/GenBank/DDBJ databases">
        <title>Complete genome sequence of Corynebacterium atypicum DSM 44849: identifiction of the mycolic acid biosynthesis genes.</title>
        <authorList>
            <person name="Tippelt A."/>
            <person name="Mollmann S."/>
            <person name="Albersmeier A."/>
            <person name="Jaenicke S."/>
            <person name="Ruckert C."/>
            <person name="Tauch A."/>
        </authorList>
    </citation>
    <scope>NUCLEOTIDE SEQUENCE [LARGE SCALE GENOMIC DNA]</scope>
    <source>
        <strain evidence="10 11">R2070</strain>
    </source>
</reference>
<evidence type="ECO:0000256" key="1">
    <source>
        <dbReference type="ARBA" id="ARBA00004651"/>
    </source>
</evidence>
<dbReference type="NCBIfam" id="TIGR00711">
    <property type="entry name" value="efflux_EmrB"/>
    <property type="match status" value="1"/>
</dbReference>
<evidence type="ECO:0000256" key="8">
    <source>
        <dbReference type="SAM" id="Phobius"/>
    </source>
</evidence>
<feature type="transmembrane region" description="Helical" evidence="8">
    <location>
        <begin position="252"/>
        <end position="273"/>
    </location>
</feature>
<dbReference type="InterPro" id="IPR020846">
    <property type="entry name" value="MFS_dom"/>
</dbReference>
<dbReference type="InterPro" id="IPR004638">
    <property type="entry name" value="EmrB-like"/>
</dbReference>
<feature type="transmembrane region" description="Helical" evidence="8">
    <location>
        <begin position="39"/>
        <end position="62"/>
    </location>
</feature>
<dbReference type="SUPFAM" id="SSF103473">
    <property type="entry name" value="MFS general substrate transporter"/>
    <property type="match status" value="1"/>
</dbReference>
<feature type="transmembrane region" description="Helical" evidence="8">
    <location>
        <begin position="130"/>
        <end position="151"/>
    </location>
</feature>
<dbReference type="Gene3D" id="1.20.1250.20">
    <property type="entry name" value="MFS general substrate transporter like domains"/>
    <property type="match status" value="1"/>
</dbReference>
<dbReference type="Proteomes" id="UP000028504">
    <property type="component" value="Chromosome"/>
</dbReference>
<dbReference type="EMBL" id="CP008944">
    <property type="protein sequence ID" value="AIG63911.1"/>
    <property type="molecule type" value="Genomic_DNA"/>
</dbReference>
<feature type="transmembrane region" description="Helical" evidence="8">
    <location>
        <begin position="293"/>
        <end position="313"/>
    </location>
</feature>
<evidence type="ECO:0000256" key="5">
    <source>
        <dbReference type="ARBA" id="ARBA00022989"/>
    </source>
</evidence>
<dbReference type="InterPro" id="IPR036259">
    <property type="entry name" value="MFS_trans_sf"/>
</dbReference>
<evidence type="ECO:0000256" key="6">
    <source>
        <dbReference type="ARBA" id="ARBA00023136"/>
    </source>
</evidence>
<comment type="subcellular location">
    <subcellularLocation>
        <location evidence="1">Cell membrane</location>
        <topology evidence="1">Multi-pass membrane protein</topology>
    </subcellularLocation>
</comment>
<evidence type="ECO:0000256" key="3">
    <source>
        <dbReference type="ARBA" id="ARBA00022475"/>
    </source>
</evidence>
<feature type="transmembrane region" description="Helical" evidence="8">
    <location>
        <begin position="505"/>
        <end position="527"/>
    </location>
</feature>
<dbReference type="CDD" id="cd17502">
    <property type="entry name" value="MFS_Azr1_MDR_like"/>
    <property type="match status" value="1"/>
</dbReference>
<keyword evidence="4 8" id="KW-0812">Transmembrane</keyword>
<evidence type="ECO:0000256" key="4">
    <source>
        <dbReference type="ARBA" id="ARBA00022692"/>
    </source>
</evidence>
<dbReference type="PRINTS" id="PR01036">
    <property type="entry name" value="TCRTETB"/>
</dbReference>
<keyword evidence="3" id="KW-1003">Cell membrane</keyword>
<feature type="transmembrane region" description="Helical" evidence="8">
    <location>
        <begin position="333"/>
        <end position="352"/>
    </location>
</feature>
<feature type="region of interest" description="Disordered" evidence="7">
    <location>
        <begin position="1"/>
        <end position="27"/>
    </location>
</feature>
<dbReference type="Gene3D" id="1.20.1720.10">
    <property type="entry name" value="Multidrug resistance protein D"/>
    <property type="match status" value="1"/>
</dbReference>
<evidence type="ECO:0000313" key="11">
    <source>
        <dbReference type="Proteomes" id="UP000028504"/>
    </source>
</evidence>
<dbReference type="PROSITE" id="PS50850">
    <property type="entry name" value="MFS"/>
    <property type="match status" value="1"/>
</dbReference>
<evidence type="ECO:0000313" key="10">
    <source>
        <dbReference type="EMBL" id="AIG63911.1"/>
    </source>
</evidence>
<keyword evidence="5 8" id="KW-1133">Transmembrane helix</keyword>
<proteinExistence type="predicted"/>
<accession>A0ABN4DBZ5</accession>
<feature type="domain" description="Major facilitator superfamily (MFS) profile" evidence="9">
    <location>
        <begin position="40"/>
        <end position="532"/>
    </location>
</feature>
<feature type="transmembrane region" description="Helical" evidence="8">
    <location>
        <begin position="163"/>
        <end position="181"/>
    </location>
</feature>
<dbReference type="PANTHER" id="PTHR23501:SF197">
    <property type="entry name" value="COMD"/>
    <property type="match status" value="1"/>
</dbReference>
<gene>
    <name evidence="10" type="ORF">CATYP_03700</name>
</gene>
<evidence type="ECO:0000256" key="2">
    <source>
        <dbReference type="ARBA" id="ARBA00022448"/>
    </source>
</evidence>
<protein>
    <submittedName>
        <fullName evidence="10">MFS transporter</fullName>
    </submittedName>
</protein>